<protein>
    <submittedName>
        <fullName evidence="4">DTX2 ligase</fullName>
    </submittedName>
</protein>
<feature type="non-terminal residue" evidence="4">
    <location>
        <position position="1"/>
    </location>
</feature>
<dbReference type="InterPro" id="IPR018123">
    <property type="entry name" value="WWE-dom_subgr"/>
</dbReference>
<sequence length="80" mass="8991">MVVVWEWQDDLGHWRPYSGQVSGYIEQSLHLQPQLRGHRTGGPPNTSPSTSIPLGYADPSLAPYIIDIPSMKQFRQDTGK</sequence>
<feature type="domain" description="WWE" evidence="3">
    <location>
        <begin position="1"/>
        <end position="80"/>
    </location>
</feature>
<feature type="non-terminal residue" evidence="4">
    <location>
        <position position="80"/>
    </location>
</feature>
<feature type="compositionally biased region" description="Polar residues" evidence="2">
    <location>
        <begin position="43"/>
        <end position="52"/>
    </location>
</feature>
<reference evidence="4" key="1">
    <citation type="journal article" date="2021" name="Cell">
        <title>Tracing the genetic footprints of vertebrate landing in non-teleost ray-finned fishes.</title>
        <authorList>
            <person name="Bi X."/>
            <person name="Wang K."/>
            <person name="Yang L."/>
            <person name="Pan H."/>
            <person name="Jiang H."/>
            <person name="Wei Q."/>
            <person name="Fang M."/>
            <person name="Yu H."/>
            <person name="Zhu C."/>
            <person name="Cai Y."/>
            <person name="He Y."/>
            <person name="Gan X."/>
            <person name="Zeng H."/>
            <person name="Yu D."/>
            <person name="Zhu Y."/>
            <person name="Jiang H."/>
            <person name="Qiu Q."/>
            <person name="Yang H."/>
            <person name="Zhang Y.E."/>
            <person name="Wang W."/>
            <person name="Zhu M."/>
            <person name="He S."/>
            <person name="Zhang G."/>
        </authorList>
    </citation>
    <scope>NUCLEOTIDE SEQUENCE</scope>
    <source>
        <strain evidence="4">Pddl_001</strain>
    </source>
</reference>
<dbReference type="Gene3D" id="3.30.720.50">
    <property type="match status" value="1"/>
</dbReference>
<dbReference type="SMART" id="SM00678">
    <property type="entry name" value="WWE"/>
    <property type="match status" value="1"/>
</dbReference>
<feature type="region of interest" description="Disordered" evidence="2">
    <location>
        <begin position="34"/>
        <end position="55"/>
    </location>
</feature>
<dbReference type="InterPro" id="IPR037197">
    <property type="entry name" value="WWE_dom_sf"/>
</dbReference>
<dbReference type="PROSITE" id="PS50918">
    <property type="entry name" value="WWE"/>
    <property type="match status" value="1"/>
</dbReference>
<organism evidence="4 5">
    <name type="scientific">Polyodon spathula</name>
    <name type="common">North American paddlefish</name>
    <name type="synonym">Squalus spathula</name>
    <dbReference type="NCBI Taxonomy" id="7913"/>
    <lineage>
        <taxon>Eukaryota</taxon>
        <taxon>Metazoa</taxon>
        <taxon>Chordata</taxon>
        <taxon>Craniata</taxon>
        <taxon>Vertebrata</taxon>
        <taxon>Euteleostomi</taxon>
        <taxon>Actinopterygii</taxon>
        <taxon>Chondrostei</taxon>
        <taxon>Acipenseriformes</taxon>
        <taxon>Polyodontidae</taxon>
        <taxon>Polyodon</taxon>
    </lineage>
</organism>
<accession>A0ABS2YB22</accession>
<comment type="caution">
    <text evidence="4">The sequence shown here is derived from an EMBL/GenBank/DDBJ whole genome shotgun (WGS) entry which is preliminary data.</text>
</comment>
<evidence type="ECO:0000259" key="3">
    <source>
        <dbReference type="PROSITE" id="PS50918"/>
    </source>
</evidence>
<dbReference type="Proteomes" id="UP001166093">
    <property type="component" value="Unassembled WGS sequence"/>
</dbReference>
<evidence type="ECO:0000256" key="2">
    <source>
        <dbReference type="SAM" id="MobiDB-lite"/>
    </source>
</evidence>
<comment type="pathway">
    <text evidence="1">Protein modification; protein ubiquitination.</text>
</comment>
<dbReference type="GO" id="GO:0016874">
    <property type="term" value="F:ligase activity"/>
    <property type="evidence" value="ECO:0007669"/>
    <property type="project" value="UniProtKB-KW"/>
</dbReference>
<keyword evidence="4" id="KW-0436">Ligase</keyword>
<dbReference type="EMBL" id="JAAWVQ010126321">
    <property type="protein sequence ID" value="MBN3283384.1"/>
    <property type="molecule type" value="Genomic_DNA"/>
</dbReference>
<dbReference type="InterPro" id="IPR004170">
    <property type="entry name" value="WWE_dom"/>
</dbReference>
<evidence type="ECO:0000313" key="4">
    <source>
        <dbReference type="EMBL" id="MBN3283384.1"/>
    </source>
</evidence>
<keyword evidence="5" id="KW-1185">Reference proteome</keyword>
<evidence type="ECO:0000313" key="5">
    <source>
        <dbReference type="Proteomes" id="UP001166093"/>
    </source>
</evidence>
<evidence type="ECO:0000256" key="1">
    <source>
        <dbReference type="ARBA" id="ARBA00004906"/>
    </source>
</evidence>
<gene>
    <name evidence="4" type="primary">Dtx2_2</name>
    <name evidence="4" type="ORF">GTO93_0002799</name>
</gene>
<name>A0ABS2YB22_POLSP</name>
<dbReference type="SUPFAM" id="SSF117839">
    <property type="entry name" value="WWE domain"/>
    <property type="match status" value="1"/>
</dbReference>
<dbReference type="Pfam" id="PF02825">
    <property type="entry name" value="WWE"/>
    <property type="match status" value="1"/>
</dbReference>
<proteinExistence type="predicted"/>